<comment type="function">
    <text evidence="9">Catalyzes the conversion of glucosamine-6-phosphate to glucosamine-1-phosphate.</text>
</comment>
<dbReference type="InterPro" id="IPR050060">
    <property type="entry name" value="Phosphoglucosamine_mutase"/>
</dbReference>
<evidence type="ECO:0000256" key="2">
    <source>
        <dbReference type="ARBA" id="ARBA00022553"/>
    </source>
</evidence>
<feature type="domain" description="Alpha-D-phosphohexomutase C-terminal" evidence="10">
    <location>
        <begin position="373"/>
        <end position="438"/>
    </location>
</feature>
<feature type="binding site" description="via phosphate group" evidence="9">
    <location>
        <position position="100"/>
    </location>
    <ligand>
        <name>Mg(2+)</name>
        <dbReference type="ChEBI" id="CHEBI:18420"/>
    </ligand>
</feature>
<feature type="binding site" evidence="9">
    <location>
        <position position="244"/>
    </location>
    <ligand>
        <name>Mg(2+)</name>
        <dbReference type="ChEBI" id="CHEBI:18420"/>
    </ligand>
</feature>
<dbReference type="FunFam" id="3.30.310.50:FF:000001">
    <property type="entry name" value="Phosphoglucosamine mutase"/>
    <property type="match status" value="1"/>
</dbReference>
<evidence type="ECO:0000256" key="4">
    <source>
        <dbReference type="ARBA" id="ARBA00022842"/>
    </source>
</evidence>
<evidence type="ECO:0000313" key="15">
    <source>
        <dbReference type="Proteomes" id="UP000187338"/>
    </source>
</evidence>
<feature type="domain" description="Alpha-D-phosphohexomutase alpha/beta/alpha" evidence="12">
    <location>
        <begin position="172"/>
        <end position="253"/>
    </location>
</feature>
<dbReference type="STRING" id="661089.ciss_16090"/>
<dbReference type="EMBL" id="BDJL01000055">
    <property type="protein sequence ID" value="GAV25676.1"/>
    <property type="molecule type" value="Genomic_DNA"/>
</dbReference>
<dbReference type="FunFam" id="3.40.120.10:FF:000001">
    <property type="entry name" value="Phosphoglucosamine mutase"/>
    <property type="match status" value="1"/>
</dbReference>
<dbReference type="InterPro" id="IPR005846">
    <property type="entry name" value="A-D-PHexomutase_a/b/a-III"/>
</dbReference>
<dbReference type="AlphaFoldDB" id="A0A1L8D3A2"/>
<evidence type="ECO:0000256" key="7">
    <source>
        <dbReference type="ARBA" id="ARBA00066330"/>
    </source>
</evidence>
<feature type="binding site" evidence="9">
    <location>
        <position position="240"/>
    </location>
    <ligand>
        <name>Mg(2+)</name>
        <dbReference type="ChEBI" id="CHEBI:18420"/>
    </ligand>
</feature>
<comment type="PTM">
    <text evidence="9">Activated by phosphorylation.</text>
</comment>
<evidence type="ECO:0000313" key="14">
    <source>
        <dbReference type="EMBL" id="GAV25676.1"/>
    </source>
</evidence>
<dbReference type="PANTHER" id="PTHR42946">
    <property type="entry name" value="PHOSPHOHEXOSE MUTASE"/>
    <property type="match status" value="1"/>
</dbReference>
<dbReference type="GO" id="GO:0005975">
    <property type="term" value="P:carbohydrate metabolic process"/>
    <property type="evidence" value="ECO:0007669"/>
    <property type="project" value="InterPro"/>
</dbReference>
<feature type="domain" description="Alpha-D-phosphohexomutase alpha/beta/alpha" evidence="13">
    <location>
        <begin position="257"/>
        <end position="368"/>
    </location>
</feature>
<keyword evidence="15" id="KW-1185">Reference proteome</keyword>
<evidence type="ECO:0000256" key="9">
    <source>
        <dbReference type="HAMAP-Rule" id="MF_01554"/>
    </source>
</evidence>
<dbReference type="Pfam" id="PF02880">
    <property type="entry name" value="PGM_PMM_III"/>
    <property type="match status" value="1"/>
</dbReference>
<keyword evidence="3 9" id="KW-0479">Metal-binding</keyword>
<sequence>MGKLFGTDGVRGVANRDLTPELAYKLGRAAAYVLKEKYNGEGIVVGKDTRISGDMLESALTAGILSVGLDVLKVGVMPTPAIAYLTRELKAVAGAVISASHNPMEDNGIKFFSGSGFKLPDEVEEEIEKYVLEKKEIPSRPIGAEIGRVREITDAGLLYKSFAKNTVELPFSGLRVVVDCANGAASYVAPKIYEELGAEVIPIFNTPDGTNINANCGSTHPEALMRAVVEEGAHLGLAHDGDADRLLAVDEKGNLVDGDQIMVIIGKYLKKKGLLKNNRIVVTVMSNLGLKKAFAREGIEVLETKVGDRYVLEEMLKNGAIIGGEQSGHIIFLDHNTTGDGIITALQLMQVIVAEGKKLSELAQEMPKFPQVLKNVRVLDKEKIMTAEELAKAIARGEKKLGEGRILVRPSGTEPLIRVMAEGADAKLTEEVVDEIIAVIEKL</sequence>
<dbReference type="RefSeq" id="WP_075865831.1">
    <property type="nucleotide sequence ID" value="NZ_BDJL01000055.1"/>
</dbReference>
<dbReference type="OrthoDB" id="9806956at2"/>
<dbReference type="InterPro" id="IPR036900">
    <property type="entry name" value="A-D-PHexomutase_C_sf"/>
</dbReference>
<dbReference type="InterPro" id="IPR005841">
    <property type="entry name" value="Alpha-D-phosphohexomutase_SF"/>
</dbReference>
<protein>
    <recommendedName>
        <fullName evidence="8 9">Phosphoglucosamine mutase</fullName>
        <ecNumber evidence="7 9">5.4.2.10</ecNumber>
    </recommendedName>
</protein>
<dbReference type="InterPro" id="IPR016055">
    <property type="entry name" value="A-D-PHexomutase_a/b/a-I/II/III"/>
</dbReference>
<dbReference type="NCBIfam" id="NF008139">
    <property type="entry name" value="PRK10887.1"/>
    <property type="match status" value="1"/>
</dbReference>
<comment type="caution">
    <text evidence="14">The sequence shown here is derived from an EMBL/GenBank/DDBJ whole genome shotgun (WGS) entry which is preliminary data.</text>
</comment>
<dbReference type="GO" id="GO:0004615">
    <property type="term" value="F:phosphomannomutase activity"/>
    <property type="evidence" value="ECO:0007669"/>
    <property type="project" value="TreeGrafter"/>
</dbReference>
<dbReference type="Pfam" id="PF02879">
    <property type="entry name" value="PGM_PMM_II"/>
    <property type="match status" value="1"/>
</dbReference>
<dbReference type="Pfam" id="PF02878">
    <property type="entry name" value="PGM_PMM_I"/>
    <property type="match status" value="1"/>
</dbReference>
<dbReference type="Gene3D" id="3.30.310.50">
    <property type="entry name" value="Alpha-D-phosphohexomutase, C-terminal domain"/>
    <property type="match status" value="1"/>
</dbReference>
<evidence type="ECO:0000256" key="1">
    <source>
        <dbReference type="ARBA" id="ARBA00010231"/>
    </source>
</evidence>
<dbReference type="InterPro" id="IPR005845">
    <property type="entry name" value="A-D-PHexomutase_a/b/a-II"/>
</dbReference>
<accession>A0A1L8D3A2</accession>
<evidence type="ECO:0000256" key="8">
    <source>
        <dbReference type="ARBA" id="ARBA00068193"/>
    </source>
</evidence>
<dbReference type="InterPro" id="IPR006352">
    <property type="entry name" value="GlmM_bact"/>
</dbReference>
<dbReference type="FunFam" id="3.40.120.10:FF:000002">
    <property type="entry name" value="Phosphoglucosamine mutase"/>
    <property type="match status" value="1"/>
</dbReference>
<dbReference type="GO" id="GO:0000287">
    <property type="term" value="F:magnesium ion binding"/>
    <property type="evidence" value="ECO:0007669"/>
    <property type="project" value="UniProtKB-UniRule"/>
</dbReference>
<evidence type="ECO:0000259" key="13">
    <source>
        <dbReference type="Pfam" id="PF02880"/>
    </source>
</evidence>
<evidence type="ECO:0000259" key="11">
    <source>
        <dbReference type="Pfam" id="PF02878"/>
    </source>
</evidence>
<gene>
    <name evidence="9" type="primary">glmM</name>
    <name evidence="14" type="ORF">ciss_16090</name>
</gene>
<dbReference type="GO" id="GO:0009252">
    <property type="term" value="P:peptidoglycan biosynthetic process"/>
    <property type="evidence" value="ECO:0007669"/>
    <property type="project" value="TreeGrafter"/>
</dbReference>
<evidence type="ECO:0000256" key="3">
    <source>
        <dbReference type="ARBA" id="ARBA00022723"/>
    </source>
</evidence>
<evidence type="ECO:0000256" key="6">
    <source>
        <dbReference type="ARBA" id="ARBA00050364"/>
    </source>
</evidence>
<dbReference type="PANTHER" id="PTHR42946:SF1">
    <property type="entry name" value="PHOSPHOGLUCOMUTASE (ALPHA-D-GLUCOSE-1,6-BISPHOSPHATE-DEPENDENT)"/>
    <property type="match status" value="1"/>
</dbReference>
<dbReference type="GO" id="GO:0006048">
    <property type="term" value="P:UDP-N-acetylglucosamine biosynthetic process"/>
    <property type="evidence" value="ECO:0007669"/>
    <property type="project" value="TreeGrafter"/>
</dbReference>
<dbReference type="SUPFAM" id="SSF55957">
    <property type="entry name" value="Phosphoglucomutase, C-terminal domain"/>
    <property type="match status" value="1"/>
</dbReference>
<dbReference type="EC" id="5.4.2.10" evidence="7 9"/>
<feature type="modified residue" description="Phosphoserine" evidence="9">
    <location>
        <position position="100"/>
    </location>
</feature>
<dbReference type="SUPFAM" id="SSF53738">
    <property type="entry name" value="Phosphoglucomutase, first 3 domains"/>
    <property type="match status" value="3"/>
</dbReference>
<feature type="binding site" evidence="9">
    <location>
        <position position="242"/>
    </location>
    <ligand>
        <name>Mg(2+)</name>
        <dbReference type="ChEBI" id="CHEBI:18420"/>
    </ligand>
</feature>
<dbReference type="InterPro" id="IPR005844">
    <property type="entry name" value="A-D-PHexomutase_a/b/a-I"/>
</dbReference>
<proteinExistence type="inferred from homology"/>
<dbReference type="CDD" id="cd05802">
    <property type="entry name" value="GlmM"/>
    <property type="match status" value="1"/>
</dbReference>
<dbReference type="HAMAP" id="MF_01554_B">
    <property type="entry name" value="GlmM_B"/>
    <property type="match status" value="1"/>
</dbReference>
<reference evidence="15" key="1">
    <citation type="submission" date="2016-12" db="EMBL/GenBank/DDBJ databases">
        <title>Draft Genome Sequences od Carboxydothermus pertinax and islandicus, Hydrogenogenic Carboxydotrophic Bacteria.</title>
        <authorList>
            <person name="Fukuyama Y."/>
            <person name="Ohmae K."/>
            <person name="Yoneda Y."/>
            <person name="Yoshida T."/>
            <person name="Sako Y."/>
        </authorList>
    </citation>
    <scope>NUCLEOTIDE SEQUENCE [LARGE SCALE GENOMIC DNA]</scope>
    <source>
        <strain evidence="15">SET</strain>
    </source>
</reference>
<keyword evidence="2 9" id="KW-0597">Phosphoprotein</keyword>
<dbReference type="GO" id="GO:0005829">
    <property type="term" value="C:cytosol"/>
    <property type="evidence" value="ECO:0007669"/>
    <property type="project" value="TreeGrafter"/>
</dbReference>
<comment type="similarity">
    <text evidence="1 9">Belongs to the phosphohexose mutase family.</text>
</comment>
<evidence type="ECO:0000259" key="12">
    <source>
        <dbReference type="Pfam" id="PF02879"/>
    </source>
</evidence>
<dbReference type="Proteomes" id="UP000187338">
    <property type="component" value="Unassembled WGS sequence"/>
</dbReference>
<organism evidence="14 15">
    <name type="scientific">Carboxydothermus islandicus</name>
    <dbReference type="NCBI Taxonomy" id="661089"/>
    <lineage>
        <taxon>Bacteria</taxon>
        <taxon>Bacillati</taxon>
        <taxon>Bacillota</taxon>
        <taxon>Clostridia</taxon>
        <taxon>Thermoanaerobacterales</taxon>
        <taxon>Thermoanaerobacteraceae</taxon>
        <taxon>Carboxydothermus</taxon>
    </lineage>
</organism>
<keyword evidence="5 9" id="KW-0413">Isomerase</keyword>
<evidence type="ECO:0000256" key="5">
    <source>
        <dbReference type="ARBA" id="ARBA00023235"/>
    </source>
</evidence>
<dbReference type="Gene3D" id="3.40.120.10">
    <property type="entry name" value="Alpha-D-Glucose-1,6-Bisphosphate, subunit A, domain 3"/>
    <property type="match status" value="3"/>
</dbReference>
<feature type="active site" description="Phosphoserine intermediate" evidence="9">
    <location>
        <position position="100"/>
    </location>
</feature>
<dbReference type="Pfam" id="PF00408">
    <property type="entry name" value="PGM_PMM_IV"/>
    <property type="match status" value="1"/>
</dbReference>
<dbReference type="NCBIfam" id="TIGR01455">
    <property type="entry name" value="glmM"/>
    <property type="match status" value="1"/>
</dbReference>
<keyword evidence="4 9" id="KW-0460">Magnesium</keyword>
<comment type="cofactor">
    <cofactor evidence="9">
        <name>Mg(2+)</name>
        <dbReference type="ChEBI" id="CHEBI:18420"/>
    </cofactor>
    <text evidence="9">Binds 1 Mg(2+) ion per subunit.</text>
</comment>
<evidence type="ECO:0000259" key="10">
    <source>
        <dbReference type="Pfam" id="PF00408"/>
    </source>
</evidence>
<dbReference type="PRINTS" id="PR00509">
    <property type="entry name" value="PGMPMM"/>
</dbReference>
<comment type="catalytic activity">
    <reaction evidence="6 9">
        <text>alpha-D-glucosamine 1-phosphate = D-glucosamine 6-phosphate</text>
        <dbReference type="Rhea" id="RHEA:23424"/>
        <dbReference type="ChEBI" id="CHEBI:58516"/>
        <dbReference type="ChEBI" id="CHEBI:58725"/>
        <dbReference type="EC" id="5.4.2.10"/>
    </reaction>
</comment>
<dbReference type="InterPro" id="IPR005843">
    <property type="entry name" value="A-D-PHexomutase_C"/>
</dbReference>
<dbReference type="GO" id="GO:0008966">
    <property type="term" value="F:phosphoglucosamine mutase activity"/>
    <property type="evidence" value="ECO:0007669"/>
    <property type="project" value="UniProtKB-UniRule"/>
</dbReference>
<feature type="domain" description="Alpha-D-phosphohexomutase alpha/beta/alpha" evidence="11">
    <location>
        <begin position="3"/>
        <end position="136"/>
    </location>
</feature>
<name>A0A1L8D3A2_9THEO</name>